<evidence type="ECO:0000256" key="3">
    <source>
        <dbReference type="ARBA" id="ARBA00006453"/>
    </source>
</evidence>
<dbReference type="PROSITE" id="PS51450">
    <property type="entry name" value="LRR"/>
    <property type="match status" value="3"/>
</dbReference>
<dbReference type="InterPro" id="IPR032675">
    <property type="entry name" value="LRR_dom_sf"/>
</dbReference>
<dbReference type="InterPro" id="IPR001611">
    <property type="entry name" value="Leu-rich_rpt"/>
</dbReference>
<dbReference type="Pfam" id="PF00625">
    <property type="entry name" value="Guanylate_kin"/>
    <property type="match status" value="1"/>
</dbReference>
<evidence type="ECO:0000259" key="9">
    <source>
        <dbReference type="PROSITE" id="PS50052"/>
    </source>
</evidence>
<evidence type="ECO:0000313" key="11">
    <source>
        <dbReference type="Proteomes" id="UP001353858"/>
    </source>
</evidence>
<dbReference type="AlphaFoldDB" id="A0AAN7NX13"/>
<keyword evidence="5" id="KW-0677">Repeat</keyword>
<keyword evidence="7" id="KW-0966">Cell projection</keyword>
<comment type="function">
    <text evidence="1">Cilium-specific protein required for cilia structures.</text>
</comment>
<organism evidence="10 11">
    <name type="scientific">Aquatica leii</name>
    <dbReference type="NCBI Taxonomy" id="1421715"/>
    <lineage>
        <taxon>Eukaryota</taxon>
        <taxon>Metazoa</taxon>
        <taxon>Ecdysozoa</taxon>
        <taxon>Arthropoda</taxon>
        <taxon>Hexapoda</taxon>
        <taxon>Insecta</taxon>
        <taxon>Pterygota</taxon>
        <taxon>Neoptera</taxon>
        <taxon>Endopterygota</taxon>
        <taxon>Coleoptera</taxon>
        <taxon>Polyphaga</taxon>
        <taxon>Elateriformia</taxon>
        <taxon>Elateroidea</taxon>
        <taxon>Lampyridae</taxon>
        <taxon>Luciolinae</taxon>
        <taxon>Aquatica</taxon>
    </lineage>
</organism>
<gene>
    <name evidence="10" type="ORF">RN001_014080</name>
</gene>
<dbReference type="Gene3D" id="3.80.10.10">
    <property type="entry name" value="Ribonuclease Inhibitor"/>
    <property type="match status" value="2"/>
</dbReference>
<reference evidence="11" key="1">
    <citation type="submission" date="2023-01" db="EMBL/GenBank/DDBJ databases">
        <title>Key to firefly adult light organ development and bioluminescence: homeobox transcription factors regulate luciferase expression and transportation to peroxisome.</title>
        <authorList>
            <person name="Fu X."/>
        </authorList>
    </citation>
    <scope>NUCLEOTIDE SEQUENCE [LARGE SCALE GENOMIC DNA]</scope>
</reference>
<dbReference type="InterPro" id="IPR027417">
    <property type="entry name" value="P-loop_NTPase"/>
</dbReference>
<dbReference type="SMART" id="SM00365">
    <property type="entry name" value="LRR_SD22"/>
    <property type="match status" value="3"/>
</dbReference>
<dbReference type="PANTHER" id="PTHR45973:SF9">
    <property type="entry name" value="LEUCINE-RICH REPEAT-CONTAINING PROTEIN 46"/>
    <property type="match status" value="1"/>
</dbReference>
<proteinExistence type="inferred from homology"/>
<dbReference type="SUPFAM" id="SSF52058">
    <property type="entry name" value="L domain-like"/>
    <property type="match status" value="1"/>
</dbReference>
<dbReference type="EMBL" id="JARPUR010000006">
    <property type="protein sequence ID" value="KAK4874720.1"/>
    <property type="molecule type" value="Genomic_DNA"/>
</dbReference>
<dbReference type="Proteomes" id="UP001353858">
    <property type="component" value="Unassembled WGS sequence"/>
</dbReference>
<evidence type="ECO:0000313" key="10">
    <source>
        <dbReference type="EMBL" id="KAK4874720.1"/>
    </source>
</evidence>
<keyword evidence="11" id="KW-1185">Reference proteome</keyword>
<evidence type="ECO:0000256" key="2">
    <source>
        <dbReference type="ARBA" id="ARBA00004138"/>
    </source>
</evidence>
<accession>A0AAN7NX13</accession>
<evidence type="ECO:0000256" key="6">
    <source>
        <dbReference type="ARBA" id="ARBA00023069"/>
    </source>
</evidence>
<evidence type="ECO:0000256" key="5">
    <source>
        <dbReference type="ARBA" id="ARBA00022737"/>
    </source>
</evidence>
<comment type="subcellular location">
    <subcellularLocation>
        <location evidence="2">Cell projection</location>
        <location evidence="2">Cilium</location>
    </subcellularLocation>
</comment>
<evidence type="ECO:0000256" key="8">
    <source>
        <dbReference type="ARBA" id="ARBA00024433"/>
    </source>
</evidence>
<name>A0AAN7NX13_9COLE</name>
<evidence type="ECO:0000256" key="1">
    <source>
        <dbReference type="ARBA" id="ARBA00003843"/>
    </source>
</evidence>
<dbReference type="GO" id="GO:0005929">
    <property type="term" value="C:cilium"/>
    <property type="evidence" value="ECO:0007669"/>
    <property type="project" value="UniProtKB-SubCell"/>
</dbReference>
<dbReference type="InterPro" id="IPR008144">
    <property type="entry name" value="Guanylate_kin-like_dom"/>
</dbReference>
<feature type="domain" description="Guanylate kinase-like" evidence="9">
    <location>
        <begin position="431"/>
        <end position="781"/>
    </location>
</feature>
<comment type="similarity">
    <text evidence="3">Belongs to the DNAAF1 family.</text>
</comment>
<evidence type="ECO:0000256" key="7">
    <source>
        <dbReference type="ARBA" id="ARBA00023273"/>
    </source>
</evidence>
<dbReference type="Pfam" id="PF13516">
    <property type="entry name" value="LRR_6"/>
    <property type="match status" value="2"/>
</dbReference>
<comment type="caution">
    <text evidence="10">The sequence shown here is derived from an EMBL/GenBank/DDBJ whole genome shotgun (WGS) entry which is preliminary data.</text>
</comment>
<dbReference type="InterPro" id="IPR050576">
    <property type="entry name" value="Cilia_flagella_integrity"/>
</dbReference>
<protein>
    <recommendedName>
        <fullName evidence="8">Dynein axonemal assembly factor 1 homolog</fullName>
    </recommendedName>
</protein>
<dbReference type="PANTHER" id="PTHR45973">
    <property type="entry name" value="PROTEIN PHOSPHATASE 1 REGULATORY SUBUNIT SDS22-RELATED"/>
    <property type="match status" value="1"/>
</dbReference>
<evidence type="ECO:0000256" key="4">
    <source>
        <dbReference type="ARBA" id="ARBA00022614"/>
    </source>
</evidence>
<sequence length="886" mass="100125">MTSNGSARSVTVGTSQLNYLQASTLTANSFSDECTEEASTITEETTVDVVEDEESSEDSVDYAIDWGPSSSGPDLYLPGAWGTQGLEEHPWDDTKRPVVTFRNYKDLELNQSESGGVLSDRIMASCSTYLDKSPESGKYVLCKMVLSKKSLVDIRVLGFHHHIQYLDLSWNHLKNVEALGQLPFLMYLDLSHNQMETILDFKAPLNLTYVNYSYNTLSSLRDISDFWSIVYLDLSHNYIESIIGLQELRFLRHLNLSHNAIRRIENLNNMKLLNLNLQNNKIESYEEGDDVGFKTLNYLLQINLDYNELKSLKVFDGIPTLQSLKIRDNYLTELMELTALNQLNFLTEVDFRGNPIVDMDQYLEVCIKNVRRITILDGEFVNPEKKMAVQNKFDPSLYTAALKSAATSLFLQHLNDPVLGVPIVPFDNSYVPIIVLVGTPGSNKTKLLKQFCELHPKHVIMGVSHTTRPQIDDTEKNTYYFTSSEDFWQMAHDGEFLTVSQIFGHSFGFSQKEFGKTVGQPCALVLHMDMKGALTLRAKNSKTQLVLAMPSTREIHTQFICEKYYNEQKNASGGATLVVNCPEKAQDFLIASEYIVLNQNTKNSQLRGDFANTGAPEELSETGEEIYSEKSSRKSRFNTLNTILLCYKHRRKATSSTAYSTYPTFQTRAGSSRSVTFLDGSELNYTKGSSISETVIDENEPLSVLSKTFVMQKKEATTTVLGAASDVWTTQTDALKAITTDILKMRETYLHFHSDNPGLFSEVIFTDEESTALTKLTNLLKNCIIRQPNVASAYQYKQDSAYQAIIATRLKCMHTEINSEMSLGQKQLNENKFYTPKGRQFTSQLKKSKKEIIDTMASNRKSALRYKLPKDVKLNRKTSSIPSIDL</sequence>
<dbReference type="PROSITE" id="PS50052">
    <property type="entry name" value="GUANYLATE_KINASE_2"/>
    <property type="match status" value="1"/>
</dbReference>
<keyword evidence="4" id="KW-0433">Leucine-rich repeat</keyword>
<dbReference type="SUPFAM" id="SSF52540">
    <property type="entry name" value="P-loop containing nucleoside triphosphate hydrolases"/>
    <property type="match status" value="1"/>
</dbReference>
<dbReference type="InterPro" id="IPR008145">
    <property type="entry name" value="GK/Ca_channel_bsu"/>
</dbReference>
<keyword evidence="6" id="KW-0969">Cilium</keyword>
<dbReference type="Gene3D" id="3.40.50.300">
    <property type="entry name" value="P-loop containing nucleotide triphosphate hydrolases"/>
    <property type="match status" value="1"/>
</dbReference>